<organism evidence="1 2">
    <name type="scientific">Pseudoalteromonas rubra</name>
    <dbReference type="NCBI Taxonomy" id="43658"/>
    <lineage>
        <taxon>Bacteria</taxon>
        <taxon>Pseudomonadati</taxon>
        <taxon>Pseudomonadota</taxon>
        <taxon>Gammaproteobacteria</taxon>
        <taxon>Alteromonadales</taxon>
        <taxon>Pseudoalteromonadaceae</taxon>
        <taxon>Pseudoalteromonas</taxon>
    </lineage>
</organism>
<reference evidence="1 2" key="1">
    <citation type="submission" date="2019-10" db="EMBL/GenBank/DDBJ databases">
        <title>Pseudoalteromonas rubra S4059.</title>
        <authorList>
            <person name="Paulsen S."/>
            <person name="Wang X."/>
        </authorList>
    </citation>
    <scope>NUCLEOTIDE SEQUENCE [LARGE SCALE GENOMIC DNA]</scope>
    <source>
        <strain evidence="1 2">S4059</strain>
    </source>
</reference>
<protein>
    <submittedName>
        <fullName evidence="1">Uncharacterized protein</fullName>
    </submittedName>
</protein>
<sequence length="125" mass="14213">MSHIKLFMNTALVIGALGTLAISAPAEAKRFRVKNCTTIERVQVASYNSSDSSMFSPHSKKQVKSGETAQLKCDSNRCRFDVQDTRFSYRKGKIGKRKWLKLDITRHGNMQNYFYVSVSKNEPQC</sequence>
<gene>
    <name evidence="1" type="ORF">CWC22_006685</name>
</gene>
<evidence type="ECO:0000313" key="1">
    <source>
        <dbReference type="EMBL" id="QPB82696.1"/>
    </source>
</evidence>
<dbReference type="RefSeq" id="WP_138538960.1">
    <property type="nucleotide sequence ID" value="NZ_CP045429.1"/>
</dbReference>
<name>A0A5S3UT23_9GAMM</name>
<dbReference type="STRING" id="43658.AT705_18890"/>
<proteinExistence type="predicted"/>
<dbReference type="Proteomes" id="UP000305729">
    <property type="component" value="Chromosome 1"/>
</dbReference>
<accession>A0A5S3UT23</accession>
<evidence type="ECO:0000313" key="2">
    <source>
        <dbReference type="Proteomes" id="UP000305729"/>
    </source>
</evidence>
<dbReference type="EMBL" id="CP045429">
    <property type="protein sequence ID" value="QPB82696.1"/>
    <property type="molecule type" value="Genomic_DNA"/>
</dbReference>
<dbReference type="AlphaFoldDB" id="A0A5S3UT23"/>